<dbReference type="SUPFAM" id="SSF49785">
    <property type="entry name" value="Galactose-binding domain-like"/>
    <property type="match status" value="1"/>
</dbReference>
<name>F0X7U6_GROCL</name>
<dbReference type="EC" id="4.2.2.23" evidence="4"/>
<evidence type="ECO:0000256" key="8">
    <source>
        <dbReference type="ARBA" id="ARBA00023277"/>
    </source>
</evidence>
<evidence type="ECO:0000313" key="14">
    <source>
        <dbReference type="Proteomes" id="UP000007796"/>
    </source>
</evidence>
<dbReference type="GO" id="GO:0102210">
    <property type="term" value="F:rhamnogalacturonan endolyase activity"/>
    <property type="evidence" value="ECO:0007669"/>
    <property type="project" value="UniProtKB-EC"/>
</dbReference>
<dbReference type="CDD" id="cd10316">
    <property type="entry name" value="RGL4_M"/>
    <property type="match status" value="1"/>
</dbReference>
<dbReference type="GO" id="GO:0030246">
    <property type="term" value="F:carbohydrate binding"/>
    <property type="evidence" value="ECO:0007669"/>
    <property type="project" value="InterPro"/>
</dbReference>
<evidence type="ECO:0000256" key="7">
    <source>
        <dbReference type="ARBA" id="ARBA00023239"/>
    </source>
</evidence>
<dbReference type="RefSeq" id="XP_014175953.1">
    <property type="nucleotide sequence ID" value="XM_014320478.1"/>
</dbReference>
<evidence type="ECO:0000256" key="3">
    <source>
        <dbReference type="ARBA" id="ARBA00010418"/>
    </source>
</evidence>
<dbReference type="GeneID" id="25980264"/>
<dbReference type="Pfam" id="PF14683">
    <property type="entry name" value="CBM-like"/>
    <property type="match status" value="1"/>
</dbReference>
<gene>
    <name evidence="13" type="ORF">CMQ_6792</name>
</gene>
<feature type="chain" id="PRO_5003260225" description="rhamnogalacturonan endolyase" evidence="10">
    <location>
        <begin position="19"/>
        <end position="611"/>
    </location>
</feature>
<keyword evidence="9" id="KW-0624">Polysaccharide degradation</keyword>
<dbReference type="Gene3D" id="2.60.40.1120">
    <property type="entry name" value="Carboxypeptidase-like, regulatory domain"/>
    <property type="match status" value="1"/>
</dbReference>
<dbReference type="CDD" id="cd10317">
    <property type="entry name" value="RGL4_C"/>
    <property type="match status" value="1"/>
</dbReference>
<dbReference type="HOGENOM" id="CLU_021767_1_0_1"/>
<dbReference type="GO" id="GO:0005576">
    <property type="term" value="C:extracellular region"/>
    <property type="evidence" value="ECO:0007669"/>
    <property type="project" value="UniProtKB-SubCell"/>
</dbReference>
<comment type="subcellular location">
    <subcellularLocation>
        <location evidence="2">Secreted</location>
    </subcellularLocation>
</comment>
<dbReference type="PANTHER" id="PTHR32018:SF1">
    <property type="entry name" value="RHAMNOGALACTURONAN ENDOLYASE"/>
    <property type="match status" value="1"/>
</dbReference>
<accession>F0X7U6</accession>
<evidence type="ECO:0000256" key="5">
    <source>
        <dbReference type="ARBA" id="ARBA00022525"/>
    </source>
</evidence>
<evidence type="ECO:0000256" key="10">
    <source>
        <dbReference type="SAM" id="SignalP"/>
    </source>
</evidence>
<dbReference type="InterPro" id="IPR013784">
    <property type="entry name" value="Carb-bd-like_fold"/>
</dbReference>
<evidence type="ECO:0000259" key="11">
    <source>
        <dbReference type="Pfam" id="PF14683"/>
    </source>
</evidence>
<dbReference type="InParanoid" id="F0X7U6"/>
<proteinExistence type="inferred from homology"/>
<dbReference type="Gene3D" id="2.60.120.260">
    <property type="entry name" value="Galactose-binding domain-like"/>
    <property type="match status" value="1"/>
</dbReference>
<keyword evidence="14" id="KW-1185">Reference proteome</keyword>
<keyword evidence="5" id="KW-0964">Secreted</keyword>
<evidence type="ECO:0000256" key="1">
    <source>
        <dbReference type="ARBA" id="ARBA00001324"/>
    </source>
</evidence>
<dbReference type="InterPro" id="IPR029411">
    <property type="entry name" value="RG-lyase_III"/>
</dbReference>
<evidence type="ECO:0000256" key="4">
    <source>
        <dbReference type="ARBA" id="ARBA00012437"/>
    </source>
</evidence>
<keyword evidence="8" id="KW-0119">Carbohydrate metabolism</keyword>
<evidence type="ECO:0000313" key="13">
    <source>
        <dbReference type="EMBL" id="EFX06471.1"/>
    </source>
</evidence>
<dbReference type="InterPro" id="IPR029413">
    <property type="entry name" value="RG-lyase_II"/>
</dbReference>
<dbReference type="Proteomes" id="UP000007796">
    <property type="component" value="Unassembled WGS sequence"/>
</dbReference>
<reference evidence="13 14" key="1">
    <citation type="journal article" date="2011" name="Proc. Natl. Acad. Sci. U.S.A.">
        <title>Genome and transcriptome analyses of the mountain pine beetle-fungal symbiont Grosmannia clavigera, a lodgepole pine pathogen.</title>
        <authorList>
            <person name="DiGuistini S."/>
            <person name="Wang Y."/>
            <person name="Liao N.Y."/>
            <person name="Taylor G."/>
            <person name="Tanguay P."/>
            <person name="Feau N."/>
            <person name="Henrissat B."/>
            <person name="Chan S.K."/>
            <person name="Hesse-Orce U."/>
            <person name="Alamouti S.M."/>
            <person name="Tsui C.K.M."/>
            <person name="Docking R.T."/>
            <person name="Levasseur A."/>
            <person name="Haridas S."/>
            <person name="Robertson G."/>
            <person name="Birol I."/>
            <person name="Holt R.A."/>
            <person name="Marra M.A."/>
            <person name="Hamelin R.C."/>
            <person name="Hirst M."/>
            <person name="Jones S.J.M."/>
            <person name="Bohlmann J."/>
            <person name="Breuil C."/>
        </authorList>
    </citation>
    <scope>NUCLEOTIDE SEQUENCE [LARGE SCALE GENOMIC DNA]</scope>
    <source>
        <strain evidence="14">kw1407 / UAMH 11150</strain>
    </source>
</reference>
<evidence type="ECO:0000256" key="9">
    <source>
        <dbReference type="ARBA" id="ARBA00023326"/>
    </source>
</evidence>
<evidence type="ECO:0000259" key="12">
    <source>
        <dbReference type="Pfam" id="PF14686"/>
    </source>
</evidence>
<keyword evidence="7 13" id="KW-0456">Lyase</keyword>
<protein>
    <recommendedName>
        <fullName evidence="4">rhamnogalacturonan endolyase</fullName>
        <ecNumber evidence="4">4.2.2.23</ecNumber>
    </recommendedName>
</protein>
<dbReference type="EMBL" id="GL629729">
    <property type="protein sequence ID" value="EFX06471.1"/>
    <property type="molecule type" value="Genomic_DNA"/>
</dbReference>
<dbReference type="PANTHER" id="PTHR32018">
    <property type="entry name" value="RHAMNOGALACTURONATE LYASE FAMILY PROTEIN"/>
    <property type="match status" value="1"/>
</dbReference>
<dbReference type="CDD" id="cd10320">
    <property type="entry name" value="RGL4_N"/>
    <property type="match status" value="1"/>
</dbReference>
<dbReference type="InterPro" id="IPR011013">
    <property type="entry name" value="Gal_mutarotase_sf_dom"/>
</dbReference>
<dbReference type="InterPro" id="IPR051850">
    <property type="entry name" value="Polysacch_Lyase_4"/>
</dbReference>
<feature type="domain" description="Rhamnogalacturonan lyase" evidence="11">
    <location>
        <begin position="413"/>
        <end position="545"/>
    </location>
</feature>
<dbReference type="InterPro" id="IPR014718">
    <property type="entry name" value="GH-type_carb-bd"/>
</dbReference>
<comment type="similarity">
    <text evidence="3">Belongs to the polysaccharide lyase 4 family.</text>
</comment>
<dbReference type="Pfam" id="PF14686">
    <property type="entry name" value="fn3_3"/>
    <property type="match status" value="1"/>
</dbReference>
<feature type="domain" description="Rhamnogalacturonan lyase" evidence="12">
    <location>
        <begin position="319"/>
        <end position="395"/>
    </location>
</feature>
<evidence type="ECO:0000256" key="6">
    <source>
        <dbReference type="ARBA" id="ARBA00022729"/>
    </source>
</evidence>
<dbReference type="SUPFAM" id="SSF49452">
    <property type="entry name" value="Starch-binding domain-like"/>
    <property type="match status" value="1"/>
</dbReference>
<dbReference type="eggNOG" id="ENOG502QQM5">
    <property type="taxonomic scope" value="Eukaryota"/>
</dbReference>
<dbReference type="AlphaFoldDB" id="F0X7U6"/>
<dbReference type="OrthoDB" id="1179585at2759"/>
<dbReference type="GO" id="GO:0000272">
    <property type="term" value="P:polysaccharide catabolic process"/>
    <property type="evidence" value="ECO:0007669"/>
    <property type="project" value="UniProtKB-KW"/>
</dbReference>
<comment type="catalytic activity">
    <reaction evidence="1">
        <text>Endotype eliminative cleavage of L-alpha-rhamnopyranosyl-(1-&gt;4)-alpha-D-galactopyranosyluronic acid bonds of rhamnogalacturonan I domains in ramified hairy regions of pectin leaving L-rhamnopyranose at the reducing end and 4-deoxy-4,5-unsaturated D-galactopyranosyluronic acid at the non-reducing end.</text>
        <dbReference type="EC" id="4.2.2.23"/>
    </reaction>
</comment>
<feature type="signal peptide" evidence="10">
    <location>
        <begin position="1"/>
        <end position="18"/>
    </location>
</feature>
<dbReference type="SUPFAM" id="SSF74650">
    <property type="entry name" value="Galactose mutarotase-like"/>
    <property type="match status" value="1"/>
</dbReference>
<sequence length="611" mass="68344">MLARNLWTLLLCPGLAAAAGPFLKQINESAWVFGNDLWNLTQGPVFANKLFYKSEDLVKSYLGHYSGWGKSNSEDVLWLVHNGGVNNLRWLNASIVARGSDWADISFTSEQGDLHWVVFEDLAGAYQYFTNRALEAVQIWRTVWQLDPTIFLNGRTNIKDQALPDFSLYTNATKVQDETFLLADGTYLTKYDFADFVRDRDFHGVYGPDFGSWYIHPSYESWSSNQLSQGLTVHRESSVGSAVQLNVIQDTSHFRVTTLQQPASGKIFGPWLWYLNNGSVKDAKKRQEQEGFRFPYSWFNNSAYQSRGEVAGSLRLSDGRPASGASVFLGDTNTTTQPIVQGINYYYTTTTDESGYFRIPNVRTGRYELYAWSNGGVLYNVYTNVTCTDVTVAKDKLAELGNITWDVPKGRSTLFQIGDFDRKAYGFRNGGLPYQHGLSDKSPANLTYTVGRSNVSDWYYAQSANGTWTIEFDGGGVSEGNAILSVSLAGHSKGPSLVIDINGQRLDTLTPKKLANDAALYRSGRVSGEWRFLQYNITSDQLYSGIHEQSCGGIHLYLLAPHTPLVSATECMIDEDEAFLKKFIMVDSNGQDIFYIENSNNMRFVGPEPAS</sequence>
<organism evidence="14">
    <name type="scientific">Grosmannia clavigera (strain kw1407 / UAMH 11150)</name>
    <name type="common">Blue stain fungus</name>
    <name type="synonym">Graphiocladiella clavigera</name>
    <dbReference type="NCBI Taxonomy" id="655863"/>
    <lineage>
        <taxon>Eukaryota</taxon>
        <taxon>Fungi</taxon>
        <taxon>Dikarya</taxon>
        <taxon>Ascomycota</taxon>
        <taxon>Pezizomycotina</taxon>
        <taxon>Sordariomycetes</taxon>
        <taxon>Sordariomycetidae</taxon>
        <taxon>Ophiostomatales</taxon>
        <taxon>Ophiostomataceae</taxon>
        <taxon>Leptographium</taxon>
    </lineage>
</organism>
<dbReference type="InterPro" id="IPR008979">
    <property type="entry name" value="Galactose-bd-like_sf"/>
</dbReference>
<evidence type="ECO:0000256" key="2">
    <source>
        <dbReference type="ARBA" id="ARBA00004613"/>
    </source>
</evidence>
<dbReference type="Gene3D" id="2.70.98.10">
    <property type="match status" value="1"/>
</dbReference>
<keyword evidence="6 10" id="KW-0732">Signal</keyword>